<dbReference type="InParanoid" id="A2EPA6"/>
<dbReference type="AlphaFoldDB" id="A2EPA6"/>
<reference evidence="1" key="2">
    <citation type="journal article" date="2007" name="Science">
        <title>Draft genome sequence of the sexually transmitted pathogen Trichomonas vaginalis.</title>
        <authorList>
            <person name="Carlton J.M."/>
            <person name="Hirt R.P."/>
            <person name="Silva J.C."/>
            <person name="Delcher A.L."/>
            <person name="Schatz M."/>
            <person name="Zhao Q."/>
            <person name="Wortman J.R."/>
            <person name="Bidwell S.L."/>
            <person name="Alsmark U.C.M."/>
            <person name="Besteiro S."/>
            <person name="Sicheritz-Ponten T."/>
            <person name="Noel C.J."/>
            <person name="Dacks J.B."/>
            <person name="Foster P.G."/>
            <person name="Simillion C."/>
            <person name="Van de Peer Y."/>
            <person name="Miranda-Saavedra D."/>
            <person name="Barton G.J."/>
            <person name="Westrop G.D."/>
            <person name="Mueller S."/>
            <person name="Dessi D."/>
            <person name="Fiori P.L."/>
            <person name="Ren Q."/>
            <person name="Paulsen I."/>
            <person name="Zhang H."/>
            <person name="Bastida-Corcuera F.D."/>
            <person name="Simoes-Barbosa A."/>
            <person name="Brown M.T."/>
            <person name="Hayes R.D."/>
            <person name="Mukherjee M."/>
            <person name="Okumura C.Y."/>
            <person name="Schneider R."/>
            <person name="Smith A.J."/>
            <person name="Vanacova S."/>
            <person name="Villalvazo M."/>
            <person name="Haas B.J."/>
            <person name="Pertea M."/>
            <person name="Feldblyum T.V."/>
            <person name="Utterback T.R."/>
            <person name="Shu C.L."/>
            <person name="Osoegawa K."/>
            <person name="de Jong P.J."/>
            <person name="Hrdy I."/>
            <person name="Horvathova L."/>
            <person name="Zubacova Z."/>
            <person name="Dolezal P."/>
            <person name="Malik S.B."/>
            <person name="Logsdon J.M. Jr."/>
            <person name="Henze K."/>
            <person name="Gupta A."/>
            <person name="Wang C.C."/>
            <person name="Dunne R.L."/>
            <person name="Upcroft J.A."/>
            <person name="Upcroft P."/>
            <person name="White O."/>
            <person name="Salzberg S.L."/>
            <person name="Tang P."/>
            <person name="Chiu C.-H."/>
            <person name="Lee Y.-S."/>
            <person name="Embley T.M."/>
            <person name="Coombs G.H."/>
            <person name="Mottram J.C."/>
            <person name="Tachezy J."/>
            <person name="Fraser-Liggett C.M."/>
            <person name="Johnson P.J."/>
        </authorList>
    </citation>
    <scope>NUCLEOTIDE SEQUENCE [LARGE SCALE GENOMIC DNA]</scope>
    <source>
        <strain evidence="1">G3</strain>
    </source>
</reference>
<gene>
    <name evidence="1" type="ORF">TVAG_080830</name>
</gene>
<dbReference type="RefSeq" id="XP_001317714.1">
    <property type="nucleotide sequence ID" value="XM_001317679.1"/>
</dbReference>
<name>A2EPA6_TRIV3</name>
<dbReference type="VEuPathDB" id="TrichDB:TVAG_080830"/>
<sequence>MSVDNLRAMKSIGRDLTGESPFSYKASNIPERVCLAIPTPKNLLDTSAYADAFKAGKQFKRADFSFYFLPSPAYPDFCQWMELFLENVKDHLAIVLSGYSMEPIDGLETEAHPFMIKGREVLPSRFFSLIKKHKNPASRLTILINGCPSYETWSNGDKKDQTKTFSIQSVSNTMRGVLNFSGETPERVLLMTTCPRLDATKINDKGKLNISTFIRNLSKMLKKDPVLSAEDIYKPLQKECRDNGTELIIYSSSVDVSSAPVLL</sequence>
<dbReference type="Proteomes" id="UP000001542">
    <property type="component" value="Unassembled WGS sequence"/>
</dbReference>
<accession>A2EPA6</accession>
<dbReference type="SMR" id="A2EPA6"/>
<organism evidence="1 2">
    <name type="scientific">Trichomonas vaginalis (strain ATCC PRA-98 / G3)</name>
    <dbReference type="NCBI Taxonomy" id="412133"/>
    <lineage>
        <taxon>Eukaryota</taxon>
        <taxon>Metamonada</taxon>
        <taxon>Parabasalia</taxon>
        <taxon>Trichomonadida</taxon>
        <taxon>Trichomonadidae</taxon>
        <taxon>Trichomonas</taxon>
    </lineage>
</organism>
<dbReference type="OrthoDB" id="10458462at2759"/>
<dbReference type="EMBL" id="DS113447">
    <property type="protein sequence ID" value="EAY05491.1"/>
    <property type="molecule type" value="Genomic_DNA"/>
</dbReference>
<protein>
    <submittedName>
        <fullName evidence="1">Uncharacterized protein</fullName>
    </submittedName>
</protein>
<proteinExistence type="predicted"/>
<dbReference type="VEuPathDB" id="TrichDB:TVAGG3_0679440"/>
<evidence type="ECO:0000313" key="1">
    <source>
        <dbReference type="EMBL" id="EAY05491.1"/>
    </source>
</evidence>
<keyword evidence="2" id="KW-1185">Reference proteome</keyword>
<dbReference type="KEGG" id="tva:4763353"/>
<evidence type="ECO:0000313" key="2">
    <source>
        <dbReference type="Proteomes" id="UP000001542"/>
    </source>
</evidence>
<reference evidence="1" key="1">
    <citation type="submission" date="2006-10" db="EMBL/GenBank/DDBJ databases">
        <authorList>
            <person name="Amadeo P."/>
            <person name="Zhao Q."/>
            <person name="Wortman J."/>
            <person name="Fraser-Liggett C."/>
            <person name="Carlton J."/>
        </authorList>
    </citation>
    <scope>NUCLEOTIDE SEQUENCE</scope>
    <source>
        <strain evidence="1">G3</strain>
    </source>
</reference>